<comment type="subcellular location">
    <subcellularLocation>
        <location evidence="1">Nucleus</location>
    </subcellularLocation>
</comment>
<dbReference type="Proteomes" id="UP001458880">
    <property type="component" value="Unassembled WGS sequence"/>
</dbReference>
<protein>
    <recommendedName>
        <fullName evidence="4">HTH CENPB-type domain-containing protein</fullName>
    </recommendedName>
</protein>
<evidence type="ECO:0008006" key="4">
    <source>
        <dbReference type="Google" id="ProtNLM"/>
    </source>
</evidence>
<proteinExistence type="predicted"/>
<evidence type="ECO:0000313" key="2">
    <source>
        <dbReference type="EMBL" id="KAK9752341.1"/>
    </source>
</evidence>
<evidence type="ECO:0000313" key="3">
    <source>
        <dbReference type="Proteomes" id="UP001458880"/>
    </source>
</evidence>
<dbReference type="SUPFAM" id="SSF46689">
    <property type="entry name" value="Homeodomain-like"/>
    <property type="match status" value="1"/>
</dbReference>
<organism evidence="2 3">
    <name type="scientific">Popillia japonica</name>
    <name type="common">Japanese beetle</name>
    <dbReference type="NCBI Taxonomy" id="7064"/>
    <lineage>
        <taxon>Eukaryota</taxon>
        <taxon>Metazoa</taxon>
        <taxon>Ecdysozoa</taxon>
        <taxon>Arthropoda</taxon>
        <taxon>Hexapoda</taxon>
        <taxon>Insecta</taxon>
        <taxon>Pterygota</taxon>
        <taxon>Neoptera</taxon>
        <taxon>Endopterygota</taxon>
        <taxon>Coleoptera</taxon>
        <taxon>Polyphaga</taxon>
        <taxon>Scarabaeiformia</taxon>
        <taxon>Scarabaeidae</taxon>
        <taxon>Rutelinae</taxon>
        <taxon>Popillia</taxon>
    </lineage>
</organism>
<dbReference type="GO" id="GO:0005634">
    <property type="term" value="C:nucleus"/>
    <property type="evidence" value="ECO:0007669"/>
    <property type="project" value="UniProtKB-SubCell"/>
</dbReference>
<gene>
    <name evidence="2" type="ORF">QE152_g4263</name>
</gene>
<dbReference type="EMBL" id="JASPKY010000021">
    <property type="protein sequence ID" value="KAK9752341.1"/>
    <property type="molecule type" value="Genomic_DNA"/>
</dbReference>
<sequence>MNRKAKKAIGSSKKKRKVITLEENNESTIRHITQHADQYKKQEKRVSTSTAFRTTSNRTILMIEMERLLLVWIEDCNQKRIHISLMTIKAKAINLFEGLKEKMKKRKRHFLQILDGSIA</sequence>
<keyword evidence="3" id="KW-1185">Reference proteome</keyword>
<dbReference type="Gene3D" id="1.10.10.60">
    <property type="entry name" value="Homeodomain-like"/>
    <property type="match status" value="1"/>
</dbReference>
<reference evidence="2 3" key="1">
    <citation type="journal article" date="2024" name="BMC Genomics">
        <title>De novo assembly and annotation of Popillia japonica's genome with initial clues to its potential as an invasive pest.</title>
        <authorList>
            <person name="Cucini C."/>
            <person name="Boschi S."/>
            <person name="Funari R."/>
            <person name="Cardaioli E."/>
            <person name="Iannotti N."/>
            <person name="Marturano G."/>
            <person name="Paoli F."/>
            <person name="Bruttini M."/>
            <person name="Carapelli A."/>
            <person name="Frati F."/>
            <person name="Nardi F."/>
        </authorList>
    </citation>
    <scope>NUCLEOTIDE SEQUENCE [LARGE SCALE GENOMIC DNA]</scope>
    <source>
        <strain evidence="2">DMR45628</strain>
    </source>
</reference>
<name>A0AAW1N182_POPJA</name>
<evidence type="ECO:0000256" key="1">
    <source>
        <dbReference type="ARBA" id="ARBA00004123"/>
    </source>
</evidence>
<dbReference type="AlphaFoldDB" id="A0AAW1N182"/>
<accession>A0AAW1N182</accession>
<comment type="caution">
    <text evidence="2">The sequence shown here is derived from an EMBL/GenBank/DDBJ whole genome shotgun (WGS) entry which is preliminary data.</text>
</comment>
<dbReference type="InterPro" id="IPR009057">
    <property type="entry name" value="Homeodomain-like_sf"/>
</dbReference>